<evidence type="ECO:0000313" key="1">
    <source>
        <dbReference type="EMBL" id="KAK6131407.1"/>
    </source>
</evidence>
<accession>A0ABR0V974</accession>
<gene>
    <name evidence="1" type="ORF">DH2020_034850</name>
</gene>
<sequence>MANPQTHFRSISLPSRLHDPINPKNFEAQLQKLKSLQINSVPITSEAIQTGILGLAELYNSVQLKSSVPQDTKSIEESLSSSIQLLDVCSAIRDLFQMIKENVHALQSALRRKGQDFSSAQNDVASYFCFRKRMNKCTAKTLKTLKNLEQINNDSGLFRQLMGITIGIFRSILVFLSGPISRPGGWALVSKVMNIKFGGCEIDVINETGNVDFALKMRSNGATAQMVQKRLQNVDAMVEGFEGGLERLFRQLVQSRVTLLNILTDN</sequence>
<protein>
    <submittedName>
        <fullName evidence="1">Uncharacterized protein</fullName>
    </submittedName>
</protein>
<dbReference type="Proteomes" id="UP001318860">
    <property type="component" value="Unassembled WGS sequence"/>
</dbReference>
<dbReference type="InterPro" id="IPR004320">
    <property type="entry name" value="BPS1_pln"/>
</dbReference>
<reference evidence="1 2" key="1">
    <citation type="journal article" date="2021" name="Comput. Struct. Biotechnol. J.">
        <title>De novo genome assembly of the potent medicinal plant Rehmannia glutinosa using nanopore technology.</title>
        <authorList>
            <person name="Ma L."/>
            <person name="Dong C."/>
            <person name="Song C."/>
            <person name="Wang X."/>
            <person name="Zheng X."/>
            <person name="Niu Y."/>
            <person name="Chen S."/>
            <person name="Feng W."/>
        </authorList>
    </citation>
    <scope>NUCLEOTIDE SEQUENCE [LARGE SCALE GENOMIC DNA]</scope>
    <source>
        <strain evidence="1">DH-2019</strain>
    </source>
</reference>
<dbReference type="EMBL" id="JABTTQ020001368">
    <property type="protein sequence ID" value="KAK6131407.1"/>
    <property type="molecule type" value="Genomic_DNA"/>
</dbReference>
<dbReference type="Pfam" id="PF03087">
    <property type="entry name" value="BPS1"/>
    <property type="match status" value="1"/>
</dbReference>
<proteinExistence type="predicted"/>
<dbReference type="PANTHER" id="PTHR33070:SF120">
    <property type="entry name" value="EXPRESSED PROTEIN"/>
    <property type="match status" value="1"/>
</dbReference>
<organism evidence="1 2">
    <name type="scientific">Rehmannia glutinosa</name>
    <name type="common">Chinese foxglove</name>
    <dbReference type="NCBI Taxonomy" id="99300"/>
    <lineage>
        <taxon>Eukaryota</taxon>
        <taxon>Viridiplantae</taxon>
        <taxon>Streptophyta</taxon>
        <taxon>Embryophyta</taxon>
        <taxon>Tracheophyta</taxon>
        <taxon>Spermatophyta</taxon>
        <taxon>Magnoliopsida</taxon>
        <taxon>eudicotyledons</taxon>
        <taxon>Gunneridae</taxon>
        <taxon>Pentapetalae</taxon>
        <taxon>asterids</taxon>
        <taxon>lamiids</taxon>
        <taxon>Lamiales</taxon>
        <taxon>Orobanchaceae</taxon>
        <taxon>Rehmannieae</taxon>
        <taxon>Rehmannia</taxon>
    </lineage>
</organism>
<comment type="caution">
    <text evidence="1">The sequence shown here is derived from an EMBL/GenBank/DDBJ whole genome shotgun (WGS) entry which is preliminary data.</text>
</comment>
<name>A0ABR0V974_REHGL</name>
<dbReference type="PANTHER" id="PTHR33070">
    <property type="entry name" value="OS06G0725500 PROTEIN"/>
    <property type="match status" value="1"/>
</dbReference>
<evidence type="ECO:0000313" key="2">
    <source>
        <dbReference type="Proteomes" id="UP001318860"/>
    </source>
</evidence>
<keyword evidence="2" id="KW-1185">Reference proteome</keyword>